<dbReference type="EnsemblMetazoa" id="GAUT014262-RA">
    <property type="protein sequence ID" value="GAUT014262-PA"/>
    <property type="gene ID" value="GAUT014262"/>
</dbReference>
<evidence type="ECO:0000256" key="1">
    <source>
        <dbReference type="PROSITE-ProRule" id="PRU00497"/>
    </source>
</evidence>
<dbReference type="Proteomes" id="UP000078200">
    <property type="component" value="Unassembled WGS sequence"/>
</dbReference>
<keyword evidence="3" id="KW-0732">Signal</keyword>
<evidence type="ECO:0000256" key="3">
    <source>
        <dbReference type="SAM" id="SignalP"/>
    </source>
</evidence>
<evidence type="ECO:0000256" key="2">
    <source>
        <dbReference type="SAM" id="MobiDB-lite"/>
    </source>
</evidence>
<keyword evidence="5" id="KW-1185">Reference proteome</keyword>
<dbReference type="Pfam" id="PF00379">
    <property type="entry name" value="Chitin_bind_4"/>
    <property type="match status" value="1"/>
</dbReference>
<keyword evidence="1" id="KW-0193">Cuticle</keyword>
<name>A0A1A9USY0_GLOAU</name>
<dbReference type="VEuPathDB" id="VectorBase:GAUT014262"/>
<protein>
    <submittedName>
        <fullName evidence="4">Uncharacterized protein</fullName>
    </submittedName>
</protein>
<dbReference type="InterPro" id="IPR000618">
    <property type="entry name" value="Insect_cuticle"/>
</dbReference>
<feature type="signal peptide" evidence="3">
    <location>
        <begin position="1"/>
        <end position="25"/>
    </location>
</feature>
<feature type="chain" id="PRO_5008398807" evidence="3">
    <location>
        <begin position="26"/>
        <end position="190"/>
    </location>
</feature>
<dbReference type="GO" id="GO:0042302">
    <property type="term" value="F:structural constituent of cuticle"/>
    <property type="evidence" value="ECO:0007669"/>
    <property type="project" value="UniProtKB-UniRule"/>
</dbReference>
<evidence type="ECO:0000313" key="5">
    <source>
        <dbReference type="Proteomes" id="UP000078200"/>
    </source>
</evidence>
<feature type="region of interest" description="Disordered" evidence="2">
    <location>
        <begin position="60"/>
        <end position="85"/>
    </location>
</feature>
<proteinExistence type="predicted"/>
<dbReference type="PROSITE" id="PS51155">
    <property type="entry name" value="CHIT_BIND_RR_2"/>
    <property type="match status" value="1"/>
</dbReference>
<sequence>MSKTINIFPIMVCCLLASIAFASSAANVSSNETHYQLQYYKIYNKRSALNLTFSQPQGLVTRQPQSHAQPQPQPQPQPQRQRQQQDIKYKRVDDLSNREIKDQFDYRYPDGSYEYRYELDNGSARYERGYFLHIDDHKILVVVGYYSYRMPNGQYITAFYNADQNGYRQTQAITREAYPNLPRTLNVPEP</sequence>
<reference evidence="4" key="1">
    <citation type="submission" date="2020-05" db="UniProtKB">
        <authorList>
            <consortium name="EnsemblMetazoa"/>
        </authorList>
    </citation>
    <scope>IDENTIFICATION</scope>
    <source>
        <strain evidence="4">TTRI</strain>
    </source>
</reference>
<organism evidence="4 5">
    <name type="scientific">Glossina austeni</name>
    <name type="common">Savannah tsetse fly</name>
    <dbReference type="NCBI Taxonomy" id="7395"/>
    <lineage>
        <taxon>Eukaryota</taxon>
        <taxon>Metazoa</taxon>
        <taxon>Ecdysozoa</taxon>
        <taxon>Arthropoda</taxon>
        <taxon>Hexapoda</taxon>
        <taxon>Insecta</taxon>
        <taxon>Pterygota</taxon>
        <taxon>Neoptera</taxon>
        <taxon>Endopterygota</taxon>
        <taxon>Diptera</taxon>
        <taxon>Brachycera</taxon>
        <taxon>Muscomorpha</taxon>
        <taxon>Hippoboscoidea</taxon>
        <taxon>Glossinidae</taxon>
        <taxon>Glossina</taxon>
    </lineage>
</organism>
<dbReference type="AlphaFoldDB" id="A0A1A9USY0"/>
<accession>A0A1A9USY0</accession>
<evidence type="ECO:0000313" key="4">
    <source>
        <dbReference type="EnsemblMetazoa" id="GAUT014262-PA"/>
    </source>
</evidence>